<dbReference type="FunFam" id="3.90.1150.10:FF:000014">
    <property type="entry name" value="Probable glycine dehydrogenase (decarboxylating) subunit 2"/>
    <property type="match status" value="1"/>
</dbReference>
<dbReference type="PANTHER" id="PTHR11773">
    <property type="entry name" value="GLYCINE DEHYDROGENASE, DECARBOXYLATING"/>
    <property type="match status" value="1"/>
</dbReference>
<dbReference type="InterPro" id="IPR049316">
    <property type="entry name" value="GDC-P_C"/>
</dbReference>
<dbReference type="Proteomes" id="UP000267250">
    <property type="component" value="Chromosome"/>
</dbReference>
<dbReference type="EC" id="1.4.4.2" evidence="5"/>
<dbReference type="GO" id="GO:0004375">
    <property type="term" value="F:glycine dehydrogenase (decarboxylating) activity"/>
    <property type="evidence" value="ECO:0007669"/>
    <property type="project" value="UniProtKB-EC"/>
</dbReference>
<dbReference type="InterPro" id="IPR020581">
    <property type="entry name" value="GDC_P"/>
</dbReference>
<dbReference type="NCBIfam" id="NF003346">
    <property type="entry name" value="PRK04366.1"/>
    <property type="match status" value="1"/>
</dbReference>
<evidence type="ECO:0000256" key="5">
    <source>
        <dbReference type="HAMAP-Rule" id="MF_00713"/>
    </source>
</evidence>
<dbReference type="InterPro" id="IPR015422">
    <property type="entry name" value="PyrdxlP-dep_Trfase_small"/>
</dbReference>
<sequence>MREGKKLIFELSTPGRVGFSLPEDGFTGVEIDSYLDPDLLRKKEPNLPEVSEVDVVRHFTSLSRRNFGVDSGFYPLGSCTMKYNPKVNEDVSRYQGFALSHPYQPEETVQGNLKLLYKMDQMLQEITGMDRFSFQPAAGAHGELTGLMIIKAYHLHNGDKNRNEVIVPDSAHGTNPASAAMCGFKVVEVKSNENGLVDLKALKKAVSEKTAALMLTNPNTLGLFETDIIEIAEIVHNAGGLLYYDGANANAILGKARPGDMGFDVLHLNLHKTFGTPHGGGGPGSGPVGVKEKLIPFLPVPLIEKAEGKEYYYMDFDRPESIGKVKACYGNFTVIVKAFAYILAMGAEGLRLASEDAVLNANYLKEILKEYYELPYDRVCKHEFVLSGVKQKKQGASTLDIAKRLIDYKYHPPTIYFPLIVKEALMIEPTETESKETLDAFAEAMINIAREITEDPDKVTKAPLTTVVGRLDEVTAARRPILRWKSEN</sequence>
<keyword evidence="3 5" id="KW-0560">Oxidoreductase</keyword>
<dbReference type="Gene3D" id="6.20.440.10">
    <property type="match status" value="1"/>
</dbReference>
<comment type="function">
    <text evidence="1 5">The glycine cleavage system catalyzes the degradation of glycine. The P protein binds the alpha-amino group of glycine through its pyridoxal phosphate cofactor; CO(2) is released and the remaining methylamine moiety is then transferred to the lipoamide cofactor of the H protein.</text>
</comment>
<dbReference type="Gene3D" id="3.40.640.10">
    <property type="entry name" value="Type I PLP-dependent aspartate aminotransferase-like (Major domain)"/>
    <property type="match status" value="1"/>
</dbReference>
<dbReference type="GO" id="GO:0019464">
    <property type="term" value="P:glycine decarboxylation via glycine cleavage system"/>
    <property type="evidence" value="ECO:0007669"/>
    <property type="project" value="UniProtKB-UniRule"/>
</dbReference>
<feature type="domain" description="Aminotransferase class V" evidence="6">
    <location>
        <begin position="159"/>
        <end position="277"/>
    </location>
</feature>
<dbReference type="OrthoDB" id="9801272at2"/>
<dbReference type="InterPro" id="IPR015421">
    <property type="entry name" value="PyrdxlP-dep_Trfase_major"/>
</dbReference>
<dbReference type="CDD" id="cd00613">
    <property type="entry name" value="GDC-P"/>
    <property type="match status" value="1"/>
</dbReference>
<comment type="catalytic activity">
    <reaction evidence="4 5">
        <text>N(6)-[(R)-lipoyl]-L-lysyl-[glycine-cleavage complex H protein] + glycine + H(+) = N(6)-[(R)-S(8)-aminomethyldihydrolipoyl]-L-lysyl-[glycine-cleavage complex H protein] + CO2</text>
        <dbReference type="Rhea" id="RHEA:24304"/>
        <dbReference type="Rhea" id="RHEA-COMP:10494"/>
        <dbReference type="Rhea" id="RHEA-COMP:10495"/>
        <dbReference type="ChEBI" id="CHEBI:15378"/>
        <dbReference type="ChEBI" id="CHEBI:16526"/>
        <dbReference type="ChEBI" id="CHEBI:57305"/>
        <dbReference type="ChEBI" id="CHEBI:83099"/>
        <dbReference type="ChEBI" id="CHEBI:83143"/>
        <dbReference type="EC" id="1.4.4.2"/>
    </reaction>
</comment>
<dbReference type="Gene3D" id="3.90.1150.10">
    <property type="entry name" value="Aspartate Aminotransferase, domain 1"/>
    <property type="match status" value="1"/>
</dbReference>
<dbReference type="HAMAP" id="MF_00713">
    <property type="entry name" value="GcvPB"/>
    <property type="match status" value="1"/>
</dbReference>
<dbReference type="EMBL" id="CP016379">
    <property type="protein sequence ID" value="AZR72903.1"/>
    <property type="molecule type" value="Genomic_DNA"/>
</dbReference>
<organism evidence="8 9">
    <name type="scientific">Anoxybacter fermentans</name>
    <dbReference type="NCBI Taxonomy" id="1323375"/>
    <lineage>
        <taxon>Bacteria</taxon>
        <taxon>Bacillati</taxon>
        <taxon>Bacillota</taxon>
        <taxon>Clostridia</taxon>
        <taxon>Halanaerobiales</taxon>
        <taxon>Anoxybacter</taxon>
    </lineage>
</organism>
<accession>A0A3S9SX42</accession>
<gene>
    <name evidence="5" type="primary">gcvPB</name>
    <name evidence="8" type="ORF">BBF96_05565</name>
</gene>
<evidence type="ECO:0000259" key="6">
    <source>
        <dbReference type="Pfam" id="PF00266"/>
    </source>
</evidence>
<dbReference type="Pfam" id="PF00266">
    <property type="entry name" value="Aminotran_5"/>
    <property type="match status" value="1"/>
</dbReference>
<evidence type="ECO:0000256" key="1">
    <source>
        <dbReference type="ARBA" id="ARBA00003788"/>
    </source>
</evidence>
<dbReference type="GO" id="GO:0030170">
    <property type="term" value="F:pyridoxal phosphate binding"/>
    <property type="evidence" value="ECO:0007669"/>
    <property type="project" value="TreeGrafter"/>
</dbReference>
<evidence type="ECO:0000256" key="4">
    <source>
        <dbReference type="ARBA" id="ARBA00049026"/>
    </source>
</evidence>
<dbReference type="RefSeq" id="WP_127016239.1">
    <property type="nucleotide sequence ID" value="NZ_CP016379.1"/>
</dbReference>
<evidence type="ECO:0000256" key="3">
    <source>
        <dbReference type="ARBA" id="ARBA00023002"/>
    </source>
</evidence>
<comment type="similarity">
    <text evidence="5">Belongs to the GcvP family. C-terminal subunit subfamily.</text>
</comment>
<keyword evidence="2 5" id="KW-0663">Pyridoxal phosphate</keyword>
<comment type="cofactor">
    <cofactor evidence="5">
        <name>pyridoxal 5'-phosphate</name>
        <dbReference type="ChEBI" id="CHEBI:597326"/>
    </cofactor>
</comment>
<dbReference type="GO" id="GO:0005960">
    <property type="term" value="C:glycine cleavage complex"/>
    <property type="evidence" value="ECO:0007669"/>
    <property type="project" value="TreeGrafter"/>
</dbReference>
<dbReference type="InterPro" id="IPR000192">
    <property type="entry name" value="Aminotrans_V_dom"/>
</dbReference>
<evidence type="ECO:0000313" key="9">
    <source>
        <dbReference type="Proteomes" id="UP000267250"/>
    </source>
</evidence>
<keyword evidence="9" id="KW-1185">Reference proteome</keyword>
<dbReference type="PANTHER" id="PTHR11773:SF1">
    <property type="entry name" value="GLYCINE DEHYDROGENASE (DECARBOXYLATING), MITOCHONDRIAL"/>
    <property type="match status" value="1"/>
</dbReference>
<dbReference type="InterPro" id="IPR015424">
    <property type="entry name" value="PyrdxlP-dep_Trfase"/>
</dbReference>
<dbReference type="FunFam" id="3.40.640.10:FF:000034">
    <property type="entry name" value="Probable glycine dehydrogenase (decarboxylating) subunit 2"/>
    <property type="match status" value="1"/>
</dbReference>
<feature type="domain" description="Glycine dehydrogenase C-terminal" evidence="7">
    <location>
        <begin position="353"/>
        <end position="454"/>
    </location>
</feature>
<dbReference type="GO" id="GO:0016594">
    <property type="term" value="F:glycine binding"/>
    <property type="evidence" value="ECO:0007669"/>
    <property type="project" value="TreeGrafter"/>
</dbReference>
<dbReference type="SUPFAM" id="SSF53383">
    <property type="entry name" value="PLP-dependent transferases"/>
    <property type="match status" value="1"/>
</dbReference>
<dbReference type="Pfam" id="PF21478">
    <property type="entry name" value="GcvP2_C"/>
    <property type="match status" value="1"/>
</dbReference>
<evidence type="ECO:0000256" key="2">
    <source>
        <dbReference type="ARBA" id="ARBA00022898"/>
    </source>
</evidence>
<evidence type="ECO:0000313" key="8">
    <source>
        <dbReference type="EMBL" id="AZR72903.1"/>
    </source>
</evidence>
<name>A0A3S9SX42_9FIRM</name>
<evidence type="ECO:0000259" key="7">
    <source>
        <dbReference type="Pfam" id="PF21478"/>
    </source>
</evidence>
<reference evidence="8 9" key="1">
    <citation type="submission" date="2016-07" db="EMBL/GenBank/DDBJ databases">
        <title>Genome and transcriptome analysis of iron-reducing fermentative bacteria Anoxybacter fermentans.</title>
        <authorList>
            <person name="Zeng X."/>
            <person name="Shao Z."/>
        </authorList>
    </citation>
    <scope>NUCLEOTIDE SEQUENCE [LARGE SCALE GENOMIC DNA]</scope>
    <source>
        <strain evidence="8 9">DY22613</strain>
    </source>
</reference>
<dbReference type="AlphaFoldDB" id="A0A3S9SX42"/>
<dbReference type="KEGG" id="aft:BBF96_05565"/>
<comment type="subunit">
    <text evidence="5">The glycine cleavage system is composed of four proteins: P, T, L and H. In this organism, the P 'protein' is a heterodimer of two subunits.</text>
</comment>
<dbReference type="InterPro" id="IPR023012">
    <property type="entry name" value="GcvPB"/>
</dbReference>
<dbReference type="GO" id="GO:0005829">
    <property type="term" value="C:cytosol"/>
    <property type="evidence" value="ECO:0007669"/>
    <property type="project" value="TreeGrafter"/>
</dbReference>
<protein>
    <recommendedName>
        <fullName evidence="5">Probable glycine dehydrogenase (decarboxylating) subunit 2</fullName>
        <ecNumber evidence="5">1.4.4.2</ecNumber>
    </recommendedName>
    <alternativeName>
        <fullName evidence="5">Glycine cleavage system P-protein subunit 2</fullName>
    </alternativeName>
    <alternativeName>
        <fullName evidence="5">Glycine decarboxylase subunit 2</fullName>
    </alternativeName>
    <alternativeName>
        <fullName evidence="5">Glycine dehydrogenase (aminomethyl-transferring) subunit 2</fullName>
    </alternativeName>
</protein>
<feature type="modified residue" description="N6-(pyridoxal phosphate)lysine" evidence="5">
    <location>
        <position position="272"/>
    </location>
</feature>
<proteinExistence type="inferred from homology"/>